<dbReference type="Gene3D" id="1.10.10.790">
    <property type="entry name" value="Surp module"/>
    <property type="match status" value="1"/>
</dbReference>
<accession>A0A7I8VBR5</accession>
<organism evidence="6 7">
    <name type="scientific">Dimorphilus gyrociliatus</name>
    <dbReference type="NCBI Taxonomy" id="2664684"/>
    <lineage>
        <taxon>Eukaryota</taxon>
        <taxon>Metazoa</taxon>
        <taxon>Spiralia</taxon>
        <taxon>Lophotrochozoa</taxon>
        <taxon>Annelida</taxon>
        <taxon>Polychaeta</taxon>
        <taxon>Polychaeta incertae sedis</taxon>
        <taxon>Dinophilidae</taxon>
        <taxon>Dimorphilus</taxon>
    </lineage>
</organism>
<name>A0A7I8VBR5_9ANNE</name>
<evidence type="ECO:0000256" key="1">
    <source>
        <dbReference type="SAM" id="Coils"/>
    </source>
</evidence>
<protein>
    <submittedName>
        <fullName evidence="6">DgyrCDS1234</fullName>
    </submittedName>
</protein>
<feature type="region of interest" description="Disordered" evidence="2">
    <location>
        <begin position="538"/>
        <end position="621"/>
    </location>
</feature>
<feature type="compositionally biased region" description="Pro residues" evidence="2">
    <location>
        <begin position="423"/>
        <end position="436"/>
    </location>
</feature>
<evidence type="ECO:0000259" key="4">
    <source>
        <dbReference type="PROSITE" id="PS50174"/>
    </source>
</evidence>
<dbReference type="Pfam" id="PF25127">
    <property type="entry name" value="DUF7819"/>
    <property type="match status" value="1"/>
</dbReference>
<dbReference type="PROSITE" id="PS50174">
    <property type="entry name" value="G_PATCH"/>
    <property type="match status" value="1"/>
</dbReference>
<keyword evidence="1" id="KW-0175">Coiled coil</keyword>
<dbReference type="SUPFAM" id="SSF48464">
    <property type="entry name" value="ENTH/VHS domain"/>
    <property type="match status" value="1"/>
</dbReference>
<sequence length="708" mass="80206">MEAVIAPEDHETRTIIDKLASFVARNGPEFEQMTKEKQRENSKFQFLFGGEHYQYYQFRVNVERATVLKNSISHAQPNWQQPNILNQQVGSLQEQIHQMEEKHLEKIKESEHNLHAQYQSLTQQQQLQIVELIEKSEADQLRGRCEQCGIMNKQATFECRLHLIYLMNDLLHSCFKKNPENSEHIKSAIQSVLVPAFCTTFLSCSNDEQKMKLTKLLTIWRNNNYFDIGFLDQLNEPQQAITGYQTSLMTRHNDIVNTVSQTINEQYSKLQSQHQQYAEHLKNQLQTKRNELEHLQLELTQQQQQNIPQVSVPMSIAHSQVPPPLPVMHNQPNLSIPPPQFGINQPPANIIQPDFNQPLPNYVGPPSFNPSLPSQASIKPATAFDYQHGANRTKAPLIQDYHHGQTPVGPQAALPAIELPDLSKPPPGFPSIPQNPGPKTAAAAPPPFGPDSALIPTVPYHELPAGLMVPLIQLEDSEYSPLDPSAIRLPPPVPPSEKLIAAIEAYYAPPNHDKPRDSDGWEKLGLYEFYKSKKNAREAQGFDVSSNGQRSNSHSPKRLRYRSRSRTPKHRFRSPTRSRTSSESPEYVKSRSRSPAAKRSRSRSVTPPWKVAVSSASADRRLEDNNRGFNLMRKMGWSGERGLGVSEQGITDPLEGGEVRDRNDLYKGVGVPTRSSDPFEAFRKNRSSRYSQSFKEKRAARKAETGMD</sequence>
<dbReference type="Pfam" id="PF04818">
    <property type="entry name" value="CID"/>
    <property type="match status" value="1"/>
</dbReference>
<dbReference type="PROSITE" id="PS51391">
    <property type="entry name" value="CID"/>
    <property type="match status" value="1"/>
</dbReference>
<feature type="domain" description="G-patch" evidence="4">
    <location>
        <begin position="624"/>
        <end position="674"/>
    </location>
</feature>
<dbReference type="PANTHER" id="PTHR12323">
    <property type="entry name" value="SR-RELATED CTD ASSOCIATED FACTOR 6"/>
    <property type="match status" value="1"/>
</dbReference>
<dbReference type="OrthoDB" id="21470at2759"/>
<feature type="compositionally biased region" description="Basic residues" evidence="2">
    <location>
        <begin position="555"/>
        <end position="576"/>
    </location>
</feature>
<dbReference type="SMART" id="SM00443">
    <property type="entry name" value="G_patch"/>
    <property type="match status" value="1"/>
</dbReference>
<dbReference type="GO" id="GO:0003723">
    <property type="term" value="F:RNA binding"/>
    <property type="evidence" value="ECO:0007669"/>
    <property type="project" value="InterPro"/>
</dbReference>
<feature type="domain" description="SURP motif" evidence="3">
    <location>
        <begin position="15"/>
        <end position="57"/>
    </location>
</feature>
<dbReference type="AlphaFoldDB" id="A0A7I8VBR5"/>
<dbReference type="GO" id="GO:0048471">
    <property type="term" value="C:perinuclear region of cytoplasm"/>
    <property type="evidence" value="ECO:0007669"/>
    <property type="project" value="TreeGrafter"/>
</dbReference>
<dbReference type="Pfam" id="PF01805">
    <property type="entry name" value="Surp"/>
    <property type="match status" value="1"/>
</dbReference>
<dbReference type="SUPFAM" id="SSF109905">
    <property type="entry name" value="Surp module (SWAP domain)"/>
    <property type="match status" value="1"/>
</dbReference>
<dbReference type="InterPro" id="IPR006569">
    <property type="entry name" value="CID_dom"/>
</dbReference>
<dbReference type="PROSITE" id="PS50128">
    <property type="entry name" value="SURP"/>
    <property type="match status" value="1"/>
</dbReference>
<dbReference type="SMART" id="SM00648">
    <property type="entry name" value="SWAP"/>
    <property type="match status" value="1"/>
</dbReference>
<feature type="compositionally biased region" description="Polar residues" evidence="2">
    <location>
        <begin position="543"/>
        <end position="554"/>
    </location>
</feature>
<dbReference type="InterPro" id="IPR000061">
    <property type="entry name" value="Surp"/>
</dbReference>
<dbReference type="GO" id="GO:0006874">
    <property type="term" value="P:intracellular calcium ion homeostasis"/>
    <property type="evidence" value="ECO:0007669"/>
    <property type="project" value="TreeGrafter"/>
</dbReference>
<feature type="compositionally biased region" description="Basic and acidic residues" evidence="2">
    <location>
        <begin position="694"/>
        <end position="708"/>
    </location>
</feature>
<dbReference type="Pfam" id="PF01585">
    <property type="entry name" value="G-patch"/>
    <property type="match status" value="1"/>
</dbReference>
<feature type="region of interest" description="Disordered" evidence="2">
    <location>
        <begin position="641"/>
        <end position="708"/>
    </location>
</feature>
<dbReference type="InterPro" id="IPR056721">
    <property type="entry name" value="DUF7819"/>
</dbReference>
<dbReference type="PANTHER" id="PTHR12323:SF0">
    <property type="entry name" value="CALCIUM HOMEOSTASIS ENDOPLASMIC RETICULUM PROTEIN"/>
    <property type="match status" value="1"/>
</dbReference>
<gene>
    <name evidence="6" type="ORF">DGYR_LOCUS1191</name>
</gene>
<dbReference type="InterPro" id="IPR035967">
    <property type="entry name" value="SWAP/Surp_sf"/>
</dbReference>
<keyword evidence="7" id="KW-1185">Reference proteome</keyword>
<reference evidence="6 7" key="1">
    <citation type="submission" date="2020-08" db="EMBL/GenBank/DDBJ databases">
        <authorList>
            <person name="Hejnol A."/>
        </authorList>
    </citation>
    <scope>NUCLEOTIDE SEQUENCE [LARGE SCALE GENOMIC DNA]</scope>
</reference>
<evidence type="ECO:0000256" key="2">
    <source>
        <dbReference type="SAM" id="MobiDB-lite"/>
    </source>
</evidence>
<dbReference type="InterPro" id="IPR008942">
    <property type="entry name" value="ENTH_VHS"/>
</dbReference>
<evidence type="ECO:0000259" key="3">
    <source>
        <dbReference type="PROSITE" id="PS50128"/>
    </source>
</evidence>
<proteinExistence type="predicted"/>
<evidence type="ECO:0000313" key="7">
    <source>
        <dbReference type="Proteomes" id="UP000549394"/>
    </source>
</evidence>
<dbReference type="EMBL" id="CAJFCJ010000002">
    <property type="protein sequence ID" value="CAD5111980.1"/>
    <property type="molecule type" value="Genomic_DNA"/>
</dbReference>
<dbReference type="GO" id="GO:0006396">
    <property type="term" value="P:RNA processing"/>
    <property type="evidence" value="ECO:0007669"/>
    <property type="project" value="InterPro"/>
</dbReference>
<dbReference type="Proteomes" id="UP000549394">
    <property type="component" value="Unassembled WGS sequence"/>
</dbReference>
<dbReference type="InterPro" id="IPR000467">
    <property type="entry name" value="G_patch_dom"/>
</dbReference>
<feature type="coiled-coil region" evidence="1">
    <location>
        <begin position="278"/>
        <end position="305"/>
    </location>
</feature>
<feature type="domain" description="CID" evidence="5">
    <location>
        <begin position="1"/>
        <end position="242"/>
    </location>
</feature>
<comment type="caution">
    <text evidence="6">The sequence shown here is derived from an EMBL/GenBank/DDBJ whole genome shotgun (WGS) entry which is preliminary data.</text>
</comment>
<evidence type="ECO:0000313" key="6">
    <source>
        <dbReference type="EMBL" id="CAD5111980.1"/>
    </source>
</evidence>
<evidence type="ECO:0000259" key="5">
    <source>
        <dbReference type="PROSITE" id="PS51391"/>
    </source>
</evidence>
<dbReference type="Gene3D" id="1.25.40.90">
    <property type="match status" value="1"/>
</dbReference>
<feature type="region of interest" description="Disordered" evidence="2">
    <location>
        <begin position="420"/>
        <end position="444"/>
    </location>
</feature>
<feature type="compositionally biased region" description="Basic residues" evidence="2">
    <location>
        <begin position="590"/>
        <end position="602"/>
    </location>
</feature>